<comment type="subcellular location">
    <subcellularLocation>
        <location evidence="1 6">Nucleus</location>
    </subcellularLocation>
</comment>
<dbReference type="GO" id="GO:0005634">
    <property type="term" value="C:nucleus"/>
    <property type="evidence" value="ECO:0007669"/>
    <property type="project" value="UniProtKB-SubCell"/>
</dbReference>
<proteinExistence type="inferred from homology"/>
<keyword evidence="4 6" id="KW-0819">tRNA processing</keyword>
<reference evidence="7" key="1">
    <citation type="submission" date="2015-07" db="EMBL/GenBank/DDBJ databases">
        <title>Transcriptome Assembly of Anthurium amnicola.</title>
        <authorList>
            <person name="Suzuki J."/>
        </authorList>
    </citation>
    <scope>NUCLEOTIDE SEQUENCE</scope>
</reference>
<comment type="subunit">
    <text evidence="6">Heterotetramer.</text>
</comment>
<dbReference type="PANTHER" id="PTHR12945:SF0">
    <property type="entry name" value="TRNA (ADENINE(58)-N(1))-METHYLTRANSFERASE NON-CATALYTIC SUBUNIT TRM6"/>
    <property type="match status" value="1"/>
</dbReference>
<dbReference type="InterPro" id="IPR017423">
    <property type="entry name" value="TRM6"/>
</dbReference>
<dbReference type="GO" id="GO:0030488">
    <property type="term" value="P:tRNA methylation"/>
    <property type="evidence" value="ECO:0007669"/>
    <property type="project" value="InterPro"/>
</dbReference>
<evidence type="ECO:0000256" key="2">
    <source>
        <dbReference type="ARBA" id="ARBA00008320"/>
    </source>
</evidence>
<evidence type="ECO:0000256" key="6">
    <source>
        <dbReference type="PIRNR" id="PIRNR038170"/>
    </source>
</evidence>
<comment type="similarity">
    <text evidence="2 6">Belongs to the TRM6/GCD10 family.</text>
</comment>
<dbReference type="PANTHER" id="PTHR12945">
    <property type="entry name" value="TRANSLATION INITIATION FACTOR EIF3-RELATED"/>
    <property type="match status" value="1"/>
</dbReference>
<evidence type="ECO:0000256" key="4">
    <source>
        <dbReference type="ARBA" id="ARBA00022694"/>
    </source>
</evidence>
<dbReference type="GO" id="GO:0008168">
    <property type="term" value="F:methyltransferase activity"/>
    <property type="evidence" value="ECO:0007669"/>
    <property type="project" value="UniProtKB-KW"/>
</dbReference>
<dbReference type="GO" id="GO:0031515">
    <property type="term" value="C:tRNA (m1A) methyltransferase complex"/>
    <property type="evidence" value="ECO:0007669"/>
    <property type="project" value="UniProtKB-UniRule"/>
</dbReference>
<keyword evidence="7" id="KW-0489">Methyltransferase</keyword>
<evidence type="ECO:0000256" key="1">
    <source>
        <dbReference type="ARBA" id="ARBA00004123"/>
    </source>
</evidence>
<protein>
    <recommendedName>
        <fullName evidence="3 6">tRNA (adenine(58)-N(1))-methyltransferase non-catalytic subunit TRM6</fullName>
    </recommendedName>
</protein>
<keyword evidence="5 6" id="KW-0539">Nucleus</keyword>
<evidence type="ECO:0000256" key="5">
    <source>
        <dbReference type="ARBA" id="ARBA00023242"/>
    </source>
</evidence>
<dbReference type="PIRSF" id="PIRSF038170">
    <property type="entry name" value="tRNA_m1A_mtfrase"/>
    <property type="match status" value="1"/>
</dbReference>
<sequence>MGDQGGGASCSTWEGCSVLLDINDGDRLVFARLSPSAFVKIGNKRCPLRPLVGCPFGSLFQVETGPEGPHLVRVSSAPTTQDIYLQEEDDERLKVHQNDNRVLIDDNKAQSLTGEDIDAMRRDGVSGSEIIEALIANSSTFEKKTVFSQEKYRLRKQKKYAPKVLLRRPFARSICEAYFKKHASRIGFLRVDTLSLLLSMANVSAYSDVLVVDMVGGILTGAVAERLGGTGYVCSTYMGATPYPMDIVRMFNFSHEICSRIVQSPLSSLCLALDGDNESCRSHESLSSSESQSNSNGALNVSRNVLDNGSLLSLEEQNEKSISTSGMSSFHEHDIAVPVGIVESNDLTVRKSVLPGRQATPDAMKSWKQMGFSSLIIAAPDLDAWSILQDLLPLLSYSAPFAIYHQYLQPLAACMHKLQADKMAIALQISEPWLREYQVLPSRTHPLMQMSGSGGYILSGIRIFCSDDCHRLAIS</sequence>
<dbReference type="EMBL" id="GDJX01022602">
    <property type="protein sequence ID" value="JAT45334.1"/>
    <property type="molecule type" value="Transcribed_RNA"/>
</dbReference>
<evidence type="ECO:0000313" key="7">
    <source>
        <dbReference type="EMBL" id="JAT45334.1"/>
    </source>
</evidence>
<accession>A0A1D1XSG3</accession>
<keyword evidence="7" id="KW-0808">Transferase</keyword>
<name>A0A1D1XSG3_9ARAE</name>
<gene>
    <name evidence="7" type="primary">TRMT6_3</name>
    <name evidence="7" type="ORF">g.44145</name>
</gene>
<organism evidence="7">
    <name type="scientific">Anthurium amnicola</name>
    <dbReference type="NCBI Taxonomy" id="1678845"/>
    <lineage>
        <taxon>Eukaryota</taxon>
        <taxon>Viridiplantae</taxon>
        <taxon>Streptophyta</taxon>
        <taxon>Embryophyta</taxon>
        <taxon>Tracheophyta</taxon>
        <taxon>Spermatophyta</taxon>
        <taxon>Magnoliopsida</taxon>
        <taxon>Liliopsida</taxon>
        <taxon>Araceae</taxon>
        <taxon>Pothoideae</taxon>
        <taxon>Potheae</taxon>
        <taxon>Anthurium</taxon>
    </lineage>
</organism>
<dbReference type="Pfam" id="PF04189">
    <property type="entry name" value="Gcd10p"/>
    <property type="match status" value="1"/>
</dbReference>
<evidence type="ECO:0000256" key="3">
    <source>
        <dbReference type="ARBA" id="ARBA00021704"/>
    </source>
</evidence>
<comment type="function">
    <text evidence="6">Substrate-binding subunit of tRNA (adenine-N1-)-methyltransferase, which catalyzes the formation of N1-methyladenine at position 58 (m1A58) in initiator methionyl-tRNA.</text>
</comment>
<dbReference type="AlphaFoldDB" id="A0A1D1XSG3"/>